<gene>
    <name evidence="3" type="ORF">LX16_3695</name>
</gene>
<keyword evidence="4" id="KW-1185">Reference proteome</keyword>
<reference evidence="3 4" key="1">
    <citation type="journal article" date="2013" name="Stand. Genomic Sci.">
        <title>Genomic Encyclopedia of Type Strains, Phase I: The one thousand microbial genomes (KMG-I) project.</title>
        <authorList>
            <person name="Kyrpides N.C."/>
            <person name="Woyke T."/>
            <person name="Eisen J.A."/>
            <person name="Garrity G."/>
            <person name="Lilburn T.G."/>
            <person name="Beck B.J."/>
            <person name="Whitman W.B."/>
            <person name="Hugenholtz P."/>
            <person name="Klenk H.P."/>
        </authorList>
    </citation>
    <scope>NUCLEOTIDE SEQUENCE [LARGE SCALE GENOMIC DNA]</scope>
    <source>
        <strain evidence="3 4">DSM 45044</strain>
    </source>
</reference>
<feature type="active site" evidence="1">
    <location>
        <position position="296"/>
    </location>
</feature>
<protein>
    <recommendedName>
        <fullName evidence="1">endopeptidase La</fullName>
        <ecNumber evidence="1">3.4.21.53</ecNumber>
    </recommendedName>
</protein>
<dbReference type="SUPFAM" id="SSF54211">
    <property type="entry name" value="Ribosomal protein S5 domain 2-like"/>
    <property type="match status" value="1"/>
</dbReference>
<comment type="catalytic activity">
    <reaction evidence="1">
        <text>Hydrolysis of proteins in presence of ATP.</text>
        <dbReference type="EC" id="3.4.21.53"/>
    </reaction>
</comment>
<dbReference type="EMBL" id="VLLL01000006">
    <property type="protein sequence ID" value="TWJ12928.1"/>
    <property type="molecule type" value="Genomic_DNA"/>
</dbReference>
<feature type="domain" description="Lon proteolytic" evidence="2">
    <location>
        <begin position="245"/>
        <end position="344"/>
    </location>
</feature>
<dbReference type="GO" id="GO:0006508">
    <property type="term" value="P:proteolysis"/>
    <property type="evidence" value="ECO:0007669"/>
    <property type="project" value="UniProtKB-KW"/>
</dbReference>
<accession>A0A562V530</accession>
<keyword evidence="1" id="KW-0720">Serine protease</keyword>
<dbReference type="InterPro" id="IPR036034">
    <property type="entry name" value="PDZ_sf"/>
</dbReference>
<dbReference type="AlphaFoldDB" id="A0A562V530"/>
<comment type="caution">
    <text evidence="3">The sequence shown here is derived from an EMBL/GenBank/DDBJ whole genome shotgun (WGS) entry which is preliminary data.</text>
</comment>
<dbReference type="GO" id="GO:0004176">
    <property type="term" value="F:ATP-dependent peptidase activity"/>
    <property type="evidence" value="ECO:0007669"/>
    <property type="project" value="UniProtKB-UniRule"/>
</dbReference>
<dbReference type="InterPro" id="IPR027065">
    <property type="entry name" value="Lon_Prtase"/>
</dbReference>
<dbReference type="Gene3D" id="3.30.230.10">
    <property type="match status" value="1"/>
</dbReference>
<dbReference type="InterPro" id="IPR014721">
    <property type="entry name" value="Ribsml_uS5_D2-typ_fold_subgr"/>
</dbReference>
<dbReference type="GO" id="GO:0030163">
    <property type="term" value="P:protein catabolic process"/>
    <property type="evidence" value="ECO:0007669"/>
    <property type="project" value="InterPro"/>
</dbReference>
<evidence type="ECO:0000256" key="1">
    <source>
        <dbReference type="PROSITE-ProRule" id="PRU01122"/>
    </source>
</evidence>
<dbReference type="Proteomes" id="UP000321617">
    <property type="component" value="Unassembled WGS sequence"/>
</dbReference>
<name>A0A562V530_9ACTN</name>
<proteinExistence type="inferred from homology"/>
<dbReference type="GO" id="GO:0005524">
    <property type="term" value="F:ATP binding"/>
    <property type="evidence" value="ECO:0007669"/>
    <property type="project" value="InterPro"/>
</dbReference>
<evidence type="ECO:0000259" key="2">
    <source>
        <dbReference type="PROSITE" id="PS51786"/>
    </source>
</evidence>
<dbReference type="RefSeq" id="WP_147140417.1">
    <property type="nucleotide sequence ID" value="NZ_BAABIJ010000002.1"/>
</dbReference>
<dbReference type="PANTHER" id="PTHR10046">
    <property type="entry name" value="ATP DEPENDENT LON PROTEASE FAMILY MEMBER"/>
    <property type="match status" value="1"/>
</dbReference>
<keyword evidence="1" id="KW-0378">Hydrolase</keyword>
<evidence type="ECO:0000313" key="4">
    <source>
        <dbReference type="Proteomes" id="UP000321617"/>
    </source>
</evidence>
<sequence length="353" mass="37332">MNRRGVTVLLGAVMVCLLTFTALQMRVAYVALGPGRTVDALGEYQYVGADEQVHTATLITADPEYSSDSEGQLRLVTVEIHDRIDLVRALYYWIHGDYAVIPREFQYPDDRDREEIQQEQRQMWVNSQSSAETAALRALGYPVSLLVTSVDAESPSHGELVNGDVITEVAGEEVTSQQRLVELLTAEVSEAPGETIPLTVDRDGEAEAAEVVPEEMSDGTVVLPGVTVEPVQEDPFGLEVNDDEIGIGGPSAGLVFALAMIDRVTPEDLTGGLVVAGTGEIDEDGNVGAIGGVAQKVVGAKEDGATVFLTPADNCATAKANAPDGLLLVKVDTLDGALDALTALRDGGTPPTC</sequence>
<dbReference type="Pfam" id="PF13180">
    <property type="entry name" value="PDZ_2"/>
    <property type="match status" value="1"/>
</dbReference>
<evidence type="ECO:0000313" key="3">
    <source>
        <dbReference type="EMBL" id="TWJ12928.1"/>
    </source>
</evidence>
<dbReference type="GO" id="GO:0004252">
    <property type="term" value="F:serine-type endopeptidase activity"/>
    <property type="evidence" value="ECO:0007669"/>
    <property type="project" value="UniProtKB-UniRule"/>
</dbReference>
<feature type="active site" evidence="1">
    <location>
        <position position="251"/>
    </location>
</feature>
<organism evidence="3 4">
    <name type="scientific">Stackebrandtia albiflava</name>
    <dbReference type="NCBI Taxonomy" id="406432"/>
    <lineage>
        <taxon>Bacteria</taxon>
        <taxon>Bacillati</taxon>
        <taxon>Actinomycetota</taxon>
        <taxon>Actinomycetes</taxon>
        <taxon>Glycomycetales</taxon>
        <taxon>Glycomycetaceae</taxon>
        <taxon>Stackebrandtia</taxon>
    </lineage>
</organism>
<dbReference type="PROSITE" id="PS51786">
    <property type="entry name" value="LON_PROTEOLYTIC"/>
    <property type="match status" value="1"/>
</dbReference>
<dbReference type="OrthoDB" id="2356897at2"/>
<dbReference type="EC" id="3.4.21.53" evidence="1"/>
<dbReference type="SUPFAM" id="SSF50156">
    <property type="entry name" value="PDZ domain-like"/>
    <property type="match status" value="1"/>
</dbReference>
<comment type="similarity">
    <text evidence="1">Belongs to the peptidase S16 family.</text>
</comment>
<dbReference type="Pfam" id="PF05362">
    <property type="entry name" value="Lon_C"/>
    <property type="match status" value="1"/>
</dbReference>
<dbReference type="InterPro" id="IPR020568">
    <property type="entry name" value="Ribosomal_Su5_D2-typ_SF"/>
</dbReference>
<dbReference type="InterPro" id="IPR008269">
    <property type="entry name" value="Lon_proteolytic"/>
</dbReference>
<keyword evidence="1" id="KW-0645">Protease</keyword>
<dbReference type="InterPro" id="IPR001478">
    <property type="entry name" value="PDZ"/>
</dbReference>